<evidence type="ECO:0000256" key="1">
    <source>
        <dbReference type="SAM" id="MobiDB-lite"/>
    </source>
</evidence>
<keyword evidence="2" id="KW-0732">Signal</keyword>
<evidence type="ECO:0000313" key="3">
    <source>
        <dbReference type="EMBL" id="EMP36142.1"/>
    </source>
</evidence>
<name>M7C6G0_CHEMY</name>
<protein>
    <recommendedName>
        <fullName evidence="5">Zinc finger and SCAN domain-containing protein 29</fullName>
    </recommendedName>
</protein>
<dbReference type="PANTHER" id="PTHR47595:SF1">
    <property type="entry name" value="MYB_SANT-LIKE DNA-BINDING DOMAIN-CONTAINING PROTEIN"/>
    <property type="match status" value="1"/>
</dbReference>
<gene>
    <name evidence="3" type="ORF">UY3_06664</name>
</gene>
<dbReference type="EMBL" id="KB526247">
    <property type="protein sequence ID" value="EMP36142.1"/>
    <property type="molecule type" value="Genomic_DNA"/>
</dbReference>
<evidence type="ECO:0008006" key="5">
    <source>
        <dbReference type="Google" id="ProtNLM"/>
    </source>
</evidence>
<organism evidence="3 4">
    <name type="scientific">Chelonia mydas</name>
    <name type="common">Green sea-turtle</name>
    <name type="synonym">Chelonia agassizi</name>
    <dbReference type="NCBI Taxonomy" id="8469"/>
    <lineage>
        <taxon>Eukaryota</taxon>
        <taxon>Metazoa</taxon>
        <taxon>Chordata</taxon>
        <taxon>Craniata</taxon>
        <taxon>Vertebrata</taxon>
        <taxon>Euteleostomi</taxon>
        <taxon>Archelosauria</taxon>
        <taxon>Testudinata</taxon>
        <taxon>Testudines</taxon>
        <taxon>Cryptodira</taxon>
        <taxon>Durocryptodira</taxon>
        <taxon>Americhelydia</taxon>
        <taxon>Chelonioidea</taxon>
        <taxon>Cheloniidae</taxon>
        <taxon>Chelonia</taxon>
    </lineage>
</organism>
<evidence type="ECO:0000256" key="2">
    <source>
        <dbReference type="SAM" id="SignalP"/>
    </source>
</evidence>
<dbReference type="AlphaFoldDB" id="M7C6G0"/>
<sequence>MPAFRTPAWNTLELLDLLGLWGEEAVQWQLCSCHRNFDIWGRLLEACRRRDTQQCCAKIKELRQAGQKARKANHCFGAAPKTFCFYEELLAILSSEPTSTVKSPVDTLGGQEAAGSRVSPEDDPVDEEVELEEDVGHAIGSSGGMASQDLFLTLEGSSQSQHSGCGVHEAREASSDKQAFCFDTAR</sequence>
<proteinExistence type="predicted"/>
<accession>M7C6G0</accession>
<dbReference type="Proteomes" id="UP000031443">
    <property type="component" value="Unassembled WGS sequence"/>
</dbReference>
<feature type="chain" id="PRO_5004080600" description="Zinc finger and SCAN domain-containing protein 29" evidence="2">
    <location>
        <begin position="23"/>
        <end position="186"/>
    </location>
</feature>
<evidence type="ECO:0000313" key="4">
    <source>
        <dbReference type="Proteomes" id="UP000031443"/>
    </source>
</evidence>
<keyword evidence="4" id="KW-1185">Reference proteome</keyword>
<dbReference type="PANTHER" id="PTHR47595">
    <property type="entry name" value="HEAT SHOCK 70 KDA PROTEIN 14"/>
    <property type="match status" value="1"/>
</dbReference>
<feature type="region of interest" description="Disordered" evidence="1">
    <location>
        <begin position="99"/>
        <end position="125"/>
    </location>
</feature>
<reference evidence="4" key="1">
    <citation type="journal article" date="2013" name="Nat. Genet.">
        <title>The draft genomes of soft-shell turtle and green sea turtle yield insights into the development and evolution of the turtle-specific body plan.</title>
        <authorList>
            <person name="Wang Z."/>
            <person name="Pascual-Anaya J."/>
            <person name="Zadissa A."/>
            <person name="Li W."/>
            <person name="Niimura Y."/>
            <person name="Huang Z."/>
            <person name="Li C."/>
            <person name="White S."/>
            <person name="Xiong Z."/>
            <person name="Fang D."/>
            <person name="Wang B."/>
            <person name="Ming Y."/>
            <person name="Chen Y."/>
            <person name="Zheng Y."/>
            <person name="Kuraku S."/>
            <person name="Pignatelli M."/>
            <person name="Herrero J."/>
            <person name="Beal K."/>
            <person name="Nozawa M."/>
            <person name="Li Q."/>
            <person name="Wang J."/>
            <person name="Zhang H."/>
            <person name="Yu L."/>
            <person name="Shigenobu S."/>
            <person name="Wang J."/>
            <person name="Liu J."/>
            <person name="Flicek P."/>
            <person name="Searle S."/>
            <person name="Wang J."/>
            <person name="Kuratani S."/>
            <person name="Yin Y."/>
            <person name="Aken B."/>
            <person name="Zhang G."/>
            <person name="Irie N."/>
        </authorList>
    </citation>
    <scope>NUCLEOTIDE SEQUENCE [LARGE SCALE GENOMIC DNA]</scope>
</reference>
<feature type="signal peptide" evidence="2">
    <location>
        <begin position="1"/>
        <end position="22"/>
    </location>
</feature>